<dbReference type="GO" id="GO:0003824">
    <property type="term" value="F:catalytic activity"/>
    <property type="evidence" value="ECO:0007669"/>
    <property type="project" value="UniProtKB-ARBA"/>
</dbReference>
<dbReference type="InterPro" id="IPR035965">
    <property type="entry name" value="PAS-like_dom_sf"/>
</dbReference>
<name>A0A7M1B2Z6_9BACT</name>
<evidence type="ECO:0000259" key="5">
    <source>
        <dbReference type="PROSITE" id="PS50113"/>
    </source>
</evidence>
<feature type="coiled-coil region" evidence="2">
    <location>
        <begin position="110"/>
        <end position="153"/>
    </location>
</feature>
<dbReference type="InterPro" id="IPR001789">
    <property type="entry name" value="Sig_transdc_resp-reg_receiver"/>
</dbReference>
<dbReference type="SUPFAM" id="SSF55073">
    <property type="entry name" value="Nucleotide cyclase"/>
    <property type="match status" value="1"/>
</dbReference>
<dbReference type="GO" id="GO:0000160">
    <property type="term" value="P:phosphorelay signal transduction system"/>
    <property type="evidence" value="ECO:0007669"/>
    <property type="project" value="InterPro"/>
</dbReference>
<reference evidence="7 8" key="1">
    <citation type="submission" date="2019-06" db="EMBL/GenBank/DDBJ databases">
        <title>Sulfurimonas gotlandica sp. nov., a chemoautotrophic and psychrotolerant epsilonproteobacterium isolated from a pelagic redoxcline, and an emended description of the genus Sulfurimonas.</title>
        <authorList>
            <person name="Wang S."/>
            <person name="Jiang L."/>
            <person name="Shao Z."/>
        </authorList>
    </citation>
    <scope>NUCLEOTIDE SEQUENCE [LARGE SCALE GENOMIC DNA]</scope>
    <source>
        <strain evidence="7 8">S2-6</strain>
    </source>
</reference>
<protein>
    <submittedName>
        <fullName evidence="7">Diguanylate cyclase</fullName>
    </submittedName>
</protein>
<evidence type="ECO:0000313" key="7">
    <source>
        <dbReference type="EMBL" id="QOP43078.1"/>
    </source>
</evidence>
<dbReference type="RefSeq" id="WP_193151388.1">
    <property type="nucleotide sequence ID" value="NZ_CP041235.1"/>
</dbReference>
<dbReference type="InterPro" id="IPR043128">
    <property type="entry name" value="Rev_trsase/Diguanyl_cyclase"/>
</dbReference>
<evidence type="ECO:0000313" key="8">
    <source>
        <dbReference type="Proteomes" id="UP000593719"/>
    </source>
</evidence>
<feature type="domain" description="PAC" evidence="5">
    <location>
        <begin position="210"/>
        <end position="264"/>
    </location>
</feature>
<dbReference type="Gene3D" id="3.40.50.2300">
    <property type="match status" value="1"/>
</dbReference>
<evidence type="ECO:0000256" key="2">
    <source>
        <dbReference type="SAM" id="Coils"/>
    </source>
</evidence>
<sequence>MSKNDITILYVEDEVHVREMLSRFLQRFCTKIYIAKDGEEGLSLYKKHHPDIVISDIRMPKMSGLEMVEAIKKINPSQLIMLITAHNDSEFLHKAINLGIDGYILKPVDLDAVNEKLETLIQRIQNERAAQQLKKSEEKLKLLSQAVEQMHEMVQITDVDGKIIYVNPAATENTQYEESELIGKSNRILKSGEHSKKFYDNLWKTVLDGKTYQNTLINKRKDGSLYYDEKIISPIKDKNGKVRYFVSTSRDITQRVALEKELQKLATKDALTGLYNRYKMSTLIEDEIKRTKRYGEVFSLLMLDIDKFKHVNDTYGHDVGDYVLQELSRIVLQTIRKTDSFGRWGGEEFMLLAPHTNAEQAMELAQKIRKRVEEHSFEHVEKITVSIGVTEYINTEKETSLLKRVDQALYEAKANGRNQVVCF</sequence>
<evidence type="ECO:0000259" key="6">
    <source>
        <dbReference type="PROSITE" id="PS50887"/>
    </source>
</evidence>
<dbReference type="InterPro" id="IPR000160">
    <property type="entry name" value="GGDEF_dom"/>
</dbReference>
<dbReference type="SUPFAM" id="SSF55785">
    <property type="entry name" value="PYP-like sensor domain (PAS domain)"/>
    <property type="match status" value="1"/>
</dbReference>
<dbReference type="PROSITE" id="PS50113">
    <property type="entry name" value="PAC"/>
    <property type="match status" value="1"/>
</dbReference>
<dbReference type="NCBIfam" id="TIGR00254">
    <property type="entry name" value="GGDEF"/>
    <property type="match status" value="1"/>
</dbReference>
<dbReference type="NCBIfam" id="TIGR00229">
    <property type="entry name" value="sensory_box"/>
    <property type="match status" value="1"/>
</dbReference>
<dbReference type="CDD" id="cd01949">
    <property type="entry name" value="GGDEF"/>
    <property type="match status" value="1"/>
</dbReference>
<dbReference type="SMART" id="SM00086">
    <property type="entry name" value="PAC"/>
    <property type="match status" value="1"/>
</dbReference>
<dbReference type="SUPFAM" id="SSF52172">
    <property type="entry name" value="CheY-like"/>
    <property type="match status" value="1"/>
</dbReference>
<dbReference type="AlphaFoldDB" id="A0A7M1B2Z6"/>
<proteinExistence type="predicted"/>
<evidence type="ECO:0000259" key="4">
    <source>
        <dbReference type="PROSITE" id="PS50112"/>
    </source>
</evidence>
<dbReference type="Proteomes" id="UP000593719">
    <property type="component" value="Chromosome"/>
</dbReference>
<dbReference type="InterPro" id="IPR000700">
    <property type="entry name" value="PAS-assoc_C"/>
</dbReference>
<dbReference type="EMBL" id="CP041235">
    <property type="protein sequence ID" value="QOP43078.1"/>
    <property type="molecule type" value="Genomic_DNA"/>
</dbReference>
<dbReference type="KEGG" id="ssei:FJR45_03555"/>
<dbReference type="PROSITE" id="PS50112">
    <property type="entry name" value="PAS"/>
    <property type="match status" value="1"/>
</dbReference>
<feature type="domain" description="GGDEF" evidence="6">
    <location>
        <begin position="296"/>
        <end position="423"/>
    </location>
</feature>
<dbReference type="InterPro" id="IPR029787">
    <property type="entry name" value="Nucleotide_cyclase"/>
</dbReference>
<keyword evidence="8" id="KW-1185">Reference proteome</keyword>
<organism evidence="7 8">
    <name type="scientific">Sulfurimonas sediminis</name>
    <dbReference type="NCBI Taxonomy" id="2590020"/>
    <lineage>
        <taxon>Bacteria</taxon>
        <taxon>Pseudomonadati</taxon>
        <taxon>Campylobacterota</taxon>
        <taxon>Epsilonproteobacteria</taxon>
        <taxon>Campylobacterales</taxon>
        <taxon>Sulfurimonadaceae</taxon>
        <taxon>Sulfurimonas</taxon>
    </lineage>
</organism>
<dbReference type="GO" id="GO:0006355">
    <property type="term" value="P:regulation of DNA-templated transcription"/>
    <property type="evidence" value="ECO:0007669"/>
    <property type="project" value="InterPro"/>
</dbReference>
<dbReference type="Gene3D" id="3.30.70.270">
    <property type="match status" value="1"/>
</dbReference>
<gene>
    <name evidence="7" type="ORF">FJR45_03555</name>
</gene>
<accession>A0A7M1B2Z6</accession>
<keyword evidence="2" id="KW-0175">Coiled coil</keyword>
<dbReference type="InterPro" id="IPR013767">
    <property type="entry name" value="PAS_fold"/>
</dbReference>
<dbReference type="Gene3D" id="3.30.450.20">
    <property type="entry name" value="PAS domain"/>
    <property type="match status" value="1"/>
</dbReference>
<feature type="domain" description="PAS" evidence="4">
    <location>
        <begin position="139"/>
        <end position="185"/>
    </location>
</feature>
<dbReference type="SMART" id="SM00448">
    <property type="entry name" value="REC"/>
    <property type="match status" value="1"/>
</dbReference>
<dbReference type="InterPro" id="IPR011006">
    <property type="entry name" value="CheY-like_superfamily"/>
</dbReference>
<dbReference type="SMART" id="SM00267">
    <property type="entry name" value="GGDEF"/>
    <property type="match status" value="1"/>
</dbReference>
<dbReference type="CDD" id="cd00130">
    <property type="entry name" value="PAS"/>
    <property type="match status" value="1"/>
</dbReference>
<dbReference type="CDD" id="cd17536">
    <property type="entry name" value="REC_YesN-like"/>
    <property type="match status" value="1"/>
</dbReference>
<dbReference type="InterPro" id="IPR001610">
    <property type="entry name" value="PAC"/>
</dbReference>
<feature type="domain" description="Response regulatory" evidence="3">
    <location>
        <begin position="7"/>
        <end position="121"/>
    </location>
</feature>
<dbReference type="Pfam" id="PF00990">
    <property type="entry name" value="GGDEF"/>
    <property type="match status" value="1"/>
</dbReference>
<dbReference type="Pfam" id="PF00989">
    <property type="entry name" value="PAS"/>
    <property type="match status" value="1"/>
</dbReference>
<dbReference type="InterPro" id="IPR000014">
    <property type="entry name" value="PAS"/>
</dbReference>
<evidence type="ECO:0000259" key="3">
    <source>
        <dbReference type="PROSITE" id="PS50110"/>
    </source>
</evidence>
<dbReference type="PROSITE" id="PS50110">
    <property type="entry name" value="RESPONSE_REGULATORY"/>
    <property type="match status" value="1"/>
</dbReference>
<dbReference type="PANTHER" id="PTHR46663:SF4">
    <property type="entry name" value="DIGUANYLATE CYCLASE DGCT-RELATED"/>
    <property type="match status" value="1"/>
</dbReference>
<dbReference type="PROSITE" id="PS50887">
    <property type="entry name" value="GGDEF"/>
    <property type="match status" value="1"/>
</dbReference>
<dbReference type="FunFam" id="3.30.70.270:FF:000001">
    <property type="entry name" value="Diguanylate cyclase domain protein"/>
    <property type="match status" value="1"/>
</dbReference>
<dbReference type="Pfam" id="PF00072">
    <property type="entry name" value="Response_reg"/>
    <property type="match status" value="1"/>
</dbReference>
<dbReference type="PANTHER" id="PTHR46663">
    <property type="entry name" value="DIGUANYLATE CYCLASE DGCT-RELATED"/>
    <property type="match status" value="1"/>
</dbReference>
<keyword evidence="1" id="KW-0597">Phosphoprotein</keyword>
<dbReference type="SMART" id="SM00091">
    <property type="entry name" value="PAS"/>
    <property type="match status" value="1"/>
</dbReference>
<feature type="modified residue" description="4-aspartylphosphate" evidence="1">
    <location>
        <position position="56"/>
    </location>
</feature>
<evidence type="ECO:0000256" key="1">
    <source>
        <dbReference type="PROSITE-ProRule" id="PRU00169"/>
    </source>
</evidence>
<dbReference type="InterPro" id="IPR052163">
    <property type="entry name" value="DGC-Regulatory_Protein"/>
</dbReference>